<sequence length="114" mass="13484">MKQSKIKNKILTIEGTNYRKAWDLLKRAYKVKRVSISQHLSLLINLPILEKETIDGKTRRRRAATCCIIERAGSRRRDEFPKIDELYEFLYRSCYNCLHSHKGKLCNYTNCTIC</sequence>
<evidence type="ECO:0000313" key="1">
    <source>
        <dbReference type="EMBL" id="KYM77663.1"/>
    </source>
</evidence>
<protein>
    <submittedName>
        <fullName evidence="1">Uncharacterized protein</fullName>
    </submittedName>
</protein>
<proteinExistence type="predicted"/>
<name>A0A151HZH6_9HYME</name>
<keyword evidence="2" id="KW-1185">Reference proteome</keyword>
<reference evidence="1 2" key="1">
    <citation type="submission" date="2015-09" db="EMBL/GenBank/DDBJ databases">
        <title>Atta colombica WGS genome.</title>
        <authorList>
            <person name="Nygaard S."/>
            <person name="Hu H."/>
            <person name="Boomsma J."/>
            <person name="Zhang G."/>
        </authorList>
    </citation>
    <scope>NUCLEOTIDE SEQUENCE [LARGE SCALE GENOMIC DNA]</scope>
    <source>
        <strain evidence="1">Treedump-2</strain>
        <tissue evidence="1">Whole body</tissue>
    </source>
</reference>
<dbReference type="EMBL" id="KQ976693">
    <property type="protein sequence ID" value="KYM77663.1"/>
    <property type="molecule type" value="Genomic_DNA"/>
</dbReference>
<dbReference type="Proteomes" id="UP000078540">
    <property type="component" value="Unassembled WGS sequence"/>
</dbReference>
<evidence type="ECO:0000313" key="2">
    <source>
        <dbReference type="Proteomes" id="UP000078540"/>
    </source>
</evidence>
<organism evidence="1 2">
    <name type="scientific">Atta colombica</name>
    <dbReference type="NCBI Taxonomy" id="520822"/>
    <lineage>
        <taxon>Eukaryota</taxon>
        <taxon>Metazoa</taxon>
        <taxon>Ecdysozoa</taxon>
        <taxon>Arthropoda</taxon>
        <taxon>Hexapoda</taxon>
        <taxon>Insecta</taxon>
        <taxon>Pterygota</taxon>
        <taxon>Neoptera</taxon>
        <taxon>Endopterygota</taxon>
        <taxon>Hymenoptera</taxon>
        <taxon>Apocrita</taxon>
        <taxon>Aculeata</taxon>
        <taxon>Formicoidea</taxon>
        <taxon>Formicidae</taxon>
        <taxon>Myrmicinae</taxon>
        <taxon>Atta</taxon>
    </lineage>
</organism>
<accession>A0A151HZH6</accession>
<gene>
    <name evidence="1" type="ORF">ALC53_11920</name>
</gene>
<dbReference type="AlphaFoldDB" id="A0A151HZH6"/>